<dbReference type="NCBIfam" id="NF004587">
    <property type="entry name" value="PRK05928.2-5"/>
    <property type="match status" value="1"/>
</dbReference>
<dbReference type="OrthoDB" id="15395at2157"/>
<dbReference type="Gene3D" id="3.40.50.10090">
    <property type="match status" value="2"/>
</dbReference>
<dbReference type="Pfam" id="PF02602">
    <property type="entry name" value="HEM4"/>
    <property type="match status" value="1"/>
</dbReference>
<dbReference type="SUPFAM" id="SSF69618">
    <property type="entry name" value="HemD-like"/>
    <property type="match status" value="1"/>
</dbReference>
<evidence type="ECO:0000256" key="1">
    <source>
        <dbReference type="SAM" id="MobiDB-lite"/>
    </source>
</evidence>
<feature type="compositionally biased region" description="Gly residues" evidence="1">
    <location>
        <begin position="276"/>
        <end position="285"/>
    </location>
</feature>
<dbReference type="InterPro" id="IPR003754">
    <property type="entry name" value="4pyrrol_synth_uPrphyn_synth"/>
</dbReference>
<dbReference type="PANTHER" id="PTHR40082">
    <property type="entry name" value="BLR5956 PROTEIN"/>
    <property type="match status" value="1"/>
</dbReference>
<feature type="domain" description="Tetrapyrrole biosynthesis uroporphyrinogen III synthase" evidence="2">
    <location>
        <begin position="32"/>
        <end position="245"/>
    </location>
</feature>
<dbReference type="EMBL" id="AOJH01000035">
    <property type="protein sequence ID" value="EMA66255.1"/>
    <property type="molecule type" value="Genomic_DNA"/>
</dbReference>
<dbReference type="CDD" id="cd06578">
    <property type="entry name" value="HemD"/>
    <property type="match status" value="1"/>
</dbReference>
<dbReference type="STRING" id="1230456.C468_04589"/>
<dbReference type="InterPro" id="IPR039793">
    <property type="entry name" value="UROS/Hem4"/>
</dbReference>
<feature type="region of interest" description="Disordered" evidence="1">
    <location>
        <begin position="1"/>
        <end position="26"/>
    </location>
</feature>
<dbReference type="Proteomes" id="UP000011546">
    <property type="component" value="Unassembled WGS sequence"/>
</dbReference>
<dbReference type="GO" id="GO:0004852">
    <property type="term" value="F:uroporphyrinogen-III synthase activity"/>
    <property type="evidence" value="ECO:0007669"/>
    <property type="project" value="UniProtKB-EC"/>
</dbReference>
<name>M0PBP5_9EURY</name>
<reference evidence="3 4" key="1">
    <citation type="journal article" date="2014" name="PLoS Genet.">
        <title>Phylogenetically driven sequencing of extremely halophilic archaea reveals strategies for static and dynamic osmo-response.</title>
        <authorList>
            <person name="Becker E.A."/>
            <person name="Seitzer P.M."/>
            <person name="Tritt A."/>
            <person name="Larsen D."/>
            <person name="Krusor M."/>
            <person name="Yao A.I."/>
            <person name="Wu D."/>
            <person name="Madern D."/>
            <person name="Eisen J.A."/>
            <person name="Darling A.E."/>
            <person name="Facciotti M.T."/>
        </authorList>
    </citation>
    <scope>NUCLEOTIDE SEQUENCE [LARGE SCALE GENOMIC DNA]</scope>
    <source>
        <strain evidence="3 4">JCM 14978</strain>
    </source>
</reference>
<dbReference type="EC" id="4.2.1.75" evidence="3"/>
<proteinExistence type="predicted"/>
<comment type="caution">
    <text evidence="3">The sequence shown here is derived from an EMBL/GenBank/DDBJ whole genome shotgun (WGS) entry which is preliminary data.</text>
</comment>
<accession>M0PBP5</accession>
<sequence length="292" mass="28794">MSDESDGTGDGDSDTPRVAVFRPDDERIDDAESLLASLGADPVADPMLAVEPTGQTPESAPCVVLTSKTGVELAAAAGWEPGDATLVAIGPATADAARAAGWTVDLVPDEYTSAGLVAALEGRVDGERVEVARSDHGSDVLLAGLREAGATVNETVLYRLTRPQGAGRSAELAAAGDLDAAAFTSSLTVTHFLDAAAARGVREAAVGGLNDAVVGAIGPPTAETAADSGIDVDVVPDDADFEALARAVVDAVGGGRGDGERGGESGEGGAGDDEGGAGGDEGAAGGDDRSSR</sequence>
<dbReference type="GO" id="GO:0006780">
    <property type="term" value="P:uroporphyrinogen III biosynthetic process"/>
    <property type="evidence" value="ECO:0007669"/>
    <property type="project" value="InterPro"/>
</dbReference>
<evidence type="ECO:0000313" key="4">
    <source>
        <dbReference type="Proteomes" id="UP000011546"/>
    </source>
</evidence>
<keyword evidence="3" id="KW-0456">Lyase</keyword>
<organism evidence="3 4">
    <name type="scientific">Halorubrum kocurii JCM 14978</name>
    <dbReference type="NCBI Taxonomy" id="1230456"/>
    <lineage>
        <taxon>Archaea</taxon>
        <taxon>Methanobacteriati</taxon>
        <taxon>Methanobacteriota</taxon>
        <taxon>Stenosarchaea group</taxon>
        <taxon>Halobacteria</taxon>
        <taxon>Halobacteriales</taxon>
        <taxon>Haloferacaceae</taxon>
        <taxon>Halorubrum</taxon>
    </lineage>
</organism>
<gene>
    <name evidence="3" type="primary">hemD</name>
    <name evidence="3" type="ORF">C468_04589</name>
</gene>
<dbReference type="RefSeq" id="WP_008847658.1">
    <property type="nucleotide sequence ID" value="NZ_AOJH01000035.1"/>
</dbReference>
<evidence type="ECO:0000259" key="2">
    <source>
        <dbReference type="Pfam" id="PF02602"/>
    </source>
</evidence>
<keyword evidence="4" id="KW-1185">Reference proteome</keyword>
<protein>
    <submittedName>
        <fullName evidence="3">Uroporphyrinogen-III synthase</fullName>
        <ecNumber evidence="3">4.2.1.75</ecNumber>
    </submittedName>
</protein>
<dbReference type="PANTHER" id="PTHR40082:SF1">
    <property type="entry name" value="BLR5956 PROTEIN"/>
    <property type="match status" value="1"/>
</dbReference>
<dbReference type="PATRIC" id="fig|1230456.3.peg.890"/>
<dbReference type="AlphaFoldDB" id="M0PBP5"/>
<feature type="compositionally biased region" description="Acidic residues" evidence="1">
    <location>
        <begin position="1"/>
        <end position="13"/>
    </location>
</feature>
<feature type="region of interest" description="Disordered" evidence="1">
    <location>
        <begin position="252"/>
        <end position="292"/>
    </location>
</feature>
<dbReference type="InterPro" id="IPR036108">
    <property type="entry name" value="4pyrrol_syn_uPrphyn_synt_sf"/>
</dbReference>
<evidence type="ECO:0000313" key="3">
    <source>
        <dbReference type="EMBL" id="EMA66255.1"/>
    </source>
</evidence>